<dbReference type="CDD" id="cd10527">
    <property type="entry name" value="SET_LSMT"/>
    <property type="match status" value="1"/>
</dbReference>
<feature type="domain" description="SET" evidence="2">
    <location>
        <begin position="52"/>
        <end position="261"/>
    </location>
</feature>
<dbReference type="EMBL" id="PGGS01000073">
    <property type="protein sequence ID" value="PNH09942.1"/>
    <property type="molecule type" value="Genomic_DNA"/>
</dbReference>
<dbReference type="SUPFAM" id="SSF82199">
    <property type="entry name" value="SET domain"/>
    <property type="match status" value="1"/>
</dbReference>
<dbReference type="Gene3D" id="3.90.1410.10">
    <property type="entry name" value="set domain protein methyltransferase, domain 1"/>
    <property type="match status" value="1"/>
</dbReference>
<feature type="signal peptide" evidence="1">
    <location>
        <begin position="1"/>
        <end position="20"/>
    </location>
</feature>
<dbReference type="InterPro" id="IPR046341">
    <property type="entry name" value="SET_dom_sf"/>
</dbReference>
<dbReference type="Proteomes" id="UP000236333">
    <property type="component" value="Unassembled WGS sequence"/>
</dbReference>
<reference evidence="3 4" key="1">
    <citation type="journal article" date="2017" name="Mol. Biol. Evol.">
        <title>The 4-celled Tetrabaena socialis nuclear genome reveals the essential components for genetic control of cell number at the origin of multicellularity in the volvocine lineage.</title>
        <authorList>
            <person name="Featherston J."/>
            <person name="Arakaki Y."/>
            <person name="Hanschen E.R."/>
            <person name="Ferris P.J."/>
            <person name="Michod R.E."/>
            <person name="Olson B.J.S.C."/>
            <person name="Nozaki H."/>
            <person name="Durand P.M."/>
        </authorList>
    </citation>
    <scope>NUCLEOTIDE SEQUENCE [LARGE SCALE GENOMIC DNA]</scope>
    <source>
        <strain evidence="3 4">NIES-571</strain>
    </source>
</reference>
<evidence type="ECO:0000256" key="1">
    <source>
        <dbReference type="SAM" id="SignalP"/>
    </source>
</evidence>
<organism evidence="3 4">
    <name type="scientific">Tetrabaena socialis</name>
    <dbReference type="NCBI Taxonomy" id="47790"/>
    <lineage>
        <taxon>Eukaryota</taxon>
        <taxon>Viridiplantae</taxon>
        <taxon>Chlorophyta</taxon>
        <taxon>core chlorophytes</taxon>
        <taxon>Chlorophyceae</taxon>
        <taxon>CS clade</taxon>
        <taxon>Chlamydomonadales</taxon>
        <taxon>Tetrabaenaceae</taxon>
        <taxon>Tetrabaena</taxon>
    </lineage>
</organism>
<name>A0A2J8ABN7_9CHLO</name>
<dbReference type="OrthoDB" id="524382at2759"/>
<dbReference type="PANTHER" id="PTHR13271:SF151">
    <property type="entry name" value="SET DOMAIN-CONTAINING PROTEIN 4"/>
    <property type="match status" value="1"/>
</dbReference>
<sequence>MRRLLVLALFFLGGSNHASAQPLDAIDNLFQWVRDLGGEINMEVRTNPSGVRGIFATKKVVETGYLASIPASAILNTGSLNDSFAVPTLTVLRELKDPHSRFKPYVDMWPKPDGLLNSCNLPEKYIGMWKSAHWEKNQKDWLYYLTALHEVRAGMLCTSDSSILSILSILLIAAHTQYTIEEMVGNATVTLDDLKYCCAISSTRYVSTARRRRLLMAPIFDLANHERECLHTISSYETADFLHVVAGEDVEEGQEICYSYGSLRDDYAVAHYGFLPALEDPPRLALVDHWQFDPESPYSHDDPPSEEPFEGTPEEMAAELARLRDIYTKLVKTPDTLPPTPKGQDYMYDLLKALEARRLNALSYEITRLSNVLEVKRDL</sequence>
<accession>A0A2J8ABN7</accession>
<comment type="caution">
    <text evidence="3">The sequence shown here is derived from an EMBL/GenBank/DDBJ whole genome shotgun (WGS) entry which is preliminary data.</text>
</comment>
<proteinExistence type="predicted"/>
<keyword evidence="4" id="KW-1185">Reference proteome</keyword>
<dbReference type="Pfam" id="PF00856">
    <property type="entry name" value="SET"/>
    <property type="match status" value="1"/>
</dbReference>
<evidence type="ECO:0000313" key="4">
    <source>
        <dbReference type="Proteomes" id="UP000236333"/>
    </source>
</evidence>
<evidence type="ECO:0000259" key="2">
    <source>
        <dbReference type="Pfam" id="PF00856"/>
    </source>
</evidence>
<keyword evidence="1" id="KW-0732">Signal</keyword>
<dbReference type="PANTHER" id="PTHR13271">
    <property type="entry name" value="UNCHARACTERIZED PUTATIVE METHYLTRANSFERASE"/>
    <property type="match status" value="1"/>
</dbReference>
<dbReference type="InterPro" id="IPR001214">
    <property type="entry name" value="SET_dom"/>
</dbReference>
<evidence type="ECO:0000313" key="3">
    <source>
        <dbReference type="EMBL" id="PNH09942.1"/>
    </source>
</evidence>
<dbReference type="GO" id="GO:0016279">
    <property type="term" value="F:protein-lysine N-methyltransferase activity"/>
    <property type="evidence" value="ECO:0007669"/>
    <property type="project" value="TreeGrafter"/>
</dbReference>
<dbReference type="InterPro" id="IPR050600">
    <property type="entry name" value="SETD3_SETD6_MTase"/>
</dbReference>
<protein>
    <recommendedName>
        <fullName evidence="2">SET domain-containing protein</fullName>
    </recommendedName>
</protein>
<dbReference type="AlphaFoldDB" id="A0A2J8ABN7"/>
<gene>
    <name evidence="3" type="ORF">TSOC_003417</name>
</gene>
<feature type="chain" id="PRO_5014471351" description="SET domain-containing protein" evidence="1">
    <location>
        <begin position="21"/>
        <end position="379"/>
    </location>
</feature>